<protein>
    <submittedName>
        <fullName evidence="1">DUF169 domain-containing protein</fullName>
    </submittedName>
</protein>
<dbReference type="EMBL" id="CP113361">
    <property type="protein sequence ID" value="WAI01054.1"/>
    <property type="molecule type" value="Genomic_DNA"/>
</dbReference>
<accession>A0A9X9S371</accession>
<organism evidence="1 2">
    <name type="scientific">Methanogenium organophilum</name>
    <dbReference type="NCBI Taxonomy" id="2199"/>
    <lineage>
        <taxon>Archaea</taxon>
        <taxon>Methanobacteriati</taxon>
        <taxon>Methanobacteriota</taxon>
        <taxon>Stenosarchaea group</taxon>
        <taxon>Methanomicrobia</taxon>
        <taxon>Methanomicrobiales</taxon>
        <taxon>Methanomicrobiaceae</taxon>
        <taxon>Methanogenium</taxon>
    </lineage>
</organism>
<proteinExistence type="predicted"/>
<sequence length="242" mass="26037">MIDENKLDLDYQKIAEAFKDAGISGSPVAVKFAKTEAGIPAGVEEISEPARHCKMVSMARTEGDILFARPDKHQCMGGAWALGLIELTPSLKSGEFYFKLGKFSSWAGCMRTIDSVPHVHPPGSEEVSTYATVYAPLEKTPFDPHVVIIMAQPLVMLKIAQAVLYKMGGRIHTQMSGIQSVCADTCAYPYMSGEVNFSLGCDGSRKFSGIDDDLMVMGIPAEMLQDVADALPVILGAAGSKK</sequence>
<gene>
    <name evidence="1" type="ORF">OU421_11625</name>
</gene>
<dbReference type="AlphaFoldDB" id="A0A9X9S371"/>
<evidence type="ECO:0000313" key="1">
    <source>
        <dbReference type="EMBL" id="WAI01054.1"/>
    </source>
</evidence>
<dbReference type="InterPro" id="IPR003748">
    <property type="entry name" value="DUF169"/>
</dbReference>
<reference evidence="1" key="1">
    <citation type="submission" date="2022-11" db="EMBL/GenBank/DDBJ databases">
        <title>Complete genome sequence of Methanogenium organophilum DSM 3596.</title>
        <authorList>
            <person name="Chen S.-C."/>
            <person name="Lai S.-J."/>
            <person name="You Y.-T."/>
        </authorList>
    </citation>
    <scope>NUCLEOTIDE SEQUENCE</scope>
    <source>
        <strain evidence="1">DSM 3596</strain>
    </source>
</reference>
<evidence type="ECO:0000313" key="2">
    <source>
        <dbReference type="Proteomes" id="UP001163096"/>
    </source>
</evidence>
<dbReference type="PANTHER" id="PTHR37954">
    <property type="entry name" value="BLL4979 PROTEIN"/>
    <property type="match status" value="1"/>
</dbReference>
<name>A0A9X9S371_METOG</name>
<dbReference type="KEGG" id="mou:OU421_11625"/>
<dbReference type="Pfam" id="PF02596">
    <property type="entry name" value="DUF169"/>
    <property type="match status" value="1"/>
</dbReference>
<keyword evidence="2" id="KW-1185">Reference proteome</keyword>
<dbReference type="RefSeq" id="WP_268186268.1">
    <property type="nucleotide sequence ID" value="NZ_CP113361.1"/>
</dbReference>
<dbReference type="GeneID" id="76835761"/>
<dbReference type="PANTHER" id="PTHR37954:SF3">
    <property type="entry name" value="DUF169 DOMAIN-CONTAINING PROTEIN"/>
    <property type="match status" value="1"/>
</dbReference>
<dbReference type="Proteomes" id="UP001163096">
    <property type="component" value="Chromosome"/>
</dbReference>